<protein>
    <submittedName>
        <fullName evidence="1">Uncharacterized protein</fullName>
    </submittedName>
</protein>
<dbReference type="STRING" id="118168.MC7420_4464"/>
<name>B4VY57_9CYAN</name>
<dbReference type="HOGENOM" id="CLU_2258940_0_0_3"/>
<evidence type="ECO:0000313" key="1">
    <source>
        <dbReference type="EMBL" id="EDX73217.1"/>
    </source>
</evidence>
<keyword evidence="2" id="KW-1185">Reference proteome</keyword>
<evidence type="ECO:0000313" key="2">
    <source>
        <dbReference type="Proteomes" id="UP000003835"/>
    </source>
</evidence>
<dbReference type="EMBL" id="DS989859">
    <property type="protein sequence ID" value="EDX73217.1"/>
    <property type="molecule type" value="Genomic_DNA"/>
</dbReference>
<reference evidence="1 2" key="1">
    <citation type="submission" date="2008-07" db="EMBL/GenBank/DDBJ databases">
        <authorList>
            <person name="Tandeau de Marsac N."/>
            <person name="Ferriera S."/>
            <person name="Johnson J."/>
            <person name="Kravitz S."/>
            <person name="Beeson K."/>
            <person name="Sutton G."/>
            <person name="Rogers Y.-H."/>
            <person name="Friedman R."/>
            <person name="Frazier M."/>
            <person name="Venter J.C."/>
        </authorList>
    </citation>
    <scope>NUCLEOTIDE SEQUENCE [LARGE SCALE GENOMIC DNA]</scope>
    <source>
        <strain evidence="1 2">PCC 7420</strain>
    </source>
</reference>
<dbReference type="RefSeq" id="WP_006103680.1">
    <property type="nucleotide sequence ID" value="NZ_DS989859.1"/>
</dbReference>
<proteinExistence type="predicted"/>
<dbReference type="AlphaFoldDB" id="B4VY57"/>
<accession>B4VY57</accession>
<sequence>MLSALIARIEAQNQALVRALAPINQYRLRSRWLNWEVFIWAFLHGRFKDGDGLIIVNTICYSHFSGQIAYGFCIRPQISWELIDEFGEEVLGVKDFSFKFIPF</sequence>
<organism evidence="1 2">
    <name type="scientific">Coleofasciculus chthonoplastes PCC 7420</name>
    <dbReference type="NCBI Taxonomy" id="118168"/>
    <lineage>
        <taxon>Bacteria</taxon>
        <taxon>Bacillati</taxon>
        <taxon>Cyanobacteriota</taxon>
        <taxon>Cyanophyceae</taxon>
        <taxon>Coleofasciculales</taxon>
        <taxon>Coleofasciculaceae</taxon>
        <taxon>Coleofasciculus</taxon>
    </lineage>
</organism>
<dbReference type="Proteomes" id="UP000003835">
    <property type="component" value="Unassembled WGS sequence"/>
</dbReference>
<gene>
    <name evidence="1" type="ORF">MC7420_4464</name>
</gene>